<feature type="compositionally biased region" description="Acidic residues" evidence="1">
    <location>
        <begin position="601"/>
        <end position="610"/>
    </location>
</feature>
<evidence type="ECO:0008006" key="4">
    <source>
        <dbReference type="Google" id="ProtNLM"/>
    </source>
</evidence>
<dbReference type="EMBL" id="WIUZ02000003">
    <property type="protein sequence ID" value="KAF9789711.1"/>
    <property type="molecule type" value="Genomic_DNA"/>
</dbReference>
<reference evidence="2" key="2">
    <citation type="submission" date="2020-11" db="EMBL/GenBank/DDBJ databases">
        <authorList>
            <consortium name="DOE Joint Genome Institute"/>
            <person name="Kuo A."/>
            <person name="Miyauchi S."/>
            <person name="Kiss E."/>
            <person name="Drula E."/>
            <person name="Kohler A."/>
            <person name="Sanchez-Garcia M."/>
            <person name="Andreopoulos B."/>
            <person name="Barry K.W."/>
            <person name="Bonito G."/>
            <person name="Buee M."/>
            <person name="Carver A."/>
            <person name="Chen C."/>
            <person name="Cichocki N."/>
            <person name="Clum A."/>
            <person name="Culley D."/>
            <person name="Crous P.W."/>
            <person name="Fauchery L."/>
            <person name="Girlanda M."/>
            <person name="Hayes R."/>
            <person name="Keri Z."/>
            <person name="Labutti K."/>
            <person name="Lipzen A."/>
            <person name="Lombard V."/>
            <person name="Magnuson J."/>
            <person name="Maillard F."/>
            <person name="Morin E."/>
            <person name="Murat C."/>
            <person name="Nolan M."/>
            <person name="Ohm R."/>
            <person name="Pangilinan J."/>
            <person name="Pereira M."/>
            <person name="Perotto S."/>
            <person name="Peter M."/>
            <person name="Riley R."/>
            <person name="Sitrit Y."/>
            <person name="Stielow B."/>
            <person name="Szollosi G."/>
            <person name="Zifcakova L."/>
            <person name="Stursova M."/>
            <person name="Spatafora J.W."/>
            <person name="Tedersoo L."/>
            <person name="Vaario L.-M."/>
            <person name="Yamada A."/>
            <person name="Yan M."/>
            <person name="Wang P."/>
            <person name="Xu J."/>
            <person name="Bruns T."/>
            <person name="Baldrian P."/>
            <person name="Vilgalys R."/>
            <person name="Henrissat B."/>
            <person name="Grigoriev I.V."/>
            <person name="Hibbett D."/>
            <person name="Nagy L.G."/>
            <person name="Martin F.M."/>
        </authorList>
    </citation>
    <scope>NUCLEOTIDE SEQUENCE</scope>
    <source>
        <strain evidence="2">UH-Tt-Lm1</strain>
    </source>
</reference>
<proteinExistence type="predicted"/>
<accession>A0A9P6HLX9</accession>
<feature type="region of interest" description="Disordered" evidence="1">
    <location>
        <begin position="1"/>
        <end position="163"/>
    </location>
</feature>
<reference evidence="2" key="1">
    <citation type="journal article" date="2020" name="Nat. Commun.">
        <title>Large-scale genome sequencing of mycorrhizal fungi provides insights into the early evolution of symbiotic traits.</title>
        <authorList>
            <person name="Miyauchi S."/>
            <person name="Kiss E."/>
            <person name="Kuo A."/>
            <person name="Drula E."/>
            <person name="Kohler A."/>
            <person name="Sanchez-Garcia M."/>
            <person name="Morin E."/>
            <person name="Andreopoulos B."/>
            <person name="Barry K.W."/>
            <person name="Bonito G."/>
            <person name="Buee M."/>
            <person name="Carver A."/>
            <person name="Chen C."/>
            <person name="Cichocki N."/>
            <person name="Clum A."/>
            <person name="Culley D."/>
            <person name="Crous P.W."/>
            <person name="Fauchery L."/>
            <person name="Girlanda M."/>
            <person name="Hayes R.D."/>
            <person name="Keri Z."/>
            <person name="LaButti K."/>
            <person name="Lipzen A."/>
            <person name="Lombard V."/>
            <person name="Magnuson J."/>
            <person name="Maillard F."/>
            <person name="Murat C."/>
            <person name="Nolan M."/>
            <person name="Ohm R.A."/>
            <person name="Pangilinan J."/>
            <person name="Pereira M.F."/>
            <person name="Perotto S."/>
            <person name="Peter M."/>
            <person name="Pfister S."/>
            <person name="Riley R."/>
            <person name="Sitrit Y."/>
            <person name="Stielow J.B."/>
            <person name="Szollosi G."/>
            <person name="Zifcakova L."/>
            <person name="Stursova M."/>
            <person name="Spatafora J.W."/>
            <person name="Tedersoo L."/>
            <person name="Vaario L.M."/>
            <person name="Yamada A."/>
            <person name="Yan M."/>
            <person name="Wang P."/>
            <person name="Xu J."/>
            <person name="Bruns T."/>
            <person name="Baldrian P."/>
            <person name="Vilgalys R."/>
            <person name="Dunand C."/>
            <person name="Henrissat B."/>
            <person name="Grigoriev I.V."/>
            <person name="Hibbett D."/>
            <person name="Nagy L.G."/>
            <person name="Martin F.M."/>
        </authorList>
    </citation>
    <scope>NUCLEOTIDE SEQUENCE</scope>
    <source>
        <strain evidence="2">UH-Tt-Lm1</strain>
    </source>
</reference>
<feature type="region of interest" description="Disordered" evidence="1">
    <location>
        <begin position="485"/>
        <end position="506"/>
    </location>
</feature>
<name>A0A9P6HLX9_9AGAM</name>
<protein>
    <recommendedName>
        <fullName evidence="4">PWWP domain-containing protein</fullName>
    </recommendedName>
</protein>
<dbReference type="AlphaFoldDB" id="A0A9P6HLX9"/>
<comment type="caution">
    <text evidence="2">The sequence shown here is derived from an EMBL/GenBank/DDBJ whole genome shotgun (WGS) entry which is preliminary data.</text>
</comment>
<organism evidence="2 3">
    <name type="scientific">Thelephora terrestris</name>
    <dbReference type="NCBI Taxonomy" id="56493"/>
    <lineage>
        <taxon>Eukaryota</taxon>
        <taxon>Fungi</taxon>
        <taxon>Dikarya</taxon>
        <taxon>Basidiomycota</taxon>
        <taxon>Agaricomycotina</taxon>
        <taxon>Agaricomycetes</taxon>
        <taxon>Thelephorales</taxon>
        <taxon>Thelephoraceae</taxon>
        <taxon>Thelephora</taxon>
    </lineage>
</organism>
<feature type="region of interest" description="Disordered" evidence="1">
    <location>
        <begin position="601"/>
        <end position="646"/>
    </location>
</feature>
<gene>
    <name evidence="2" type="ORF">BJ322DRAFT_1043832</name>
</gene>
<evidence type="ECO:0000313" key="3">
    <source>
        <dbReference type="Proteomes" id="UP000736335"/>
    </source>
</evidence>
<feature type="compositionally biased region" description="Low complexity" evidence="1">
    <location>
        <begin position="1"/>
        <end position="15"/>
    </location>
</feature>
<dbReference type="OrthoDB" id="2505887at2759"/>
<dbReference type="Proteomes" id="UP000736335">
    <property type="component" value="Unassembled WGS sequence"/>
</dbReference>
<evidence type="ECO:0000256" key="1">
    <source>
        <dbReference type="SAM" id="MobiDB-lite"/>
    </source>
</evidence>
<feature type="compositionally biased region" description="Acidic residues" evidence="1">
    <location>
        <begin position="485"/>
        <end position="497"/>
    </location>
</feature>
<sequence length="762" mass="82886">MSLRKAAAIARAAAKSQLSSDEDEGSDALDGGESSKSKPKPKARKKGRVSGDGSGRKKGGRLRALSVDLSSTRPDSPRPTPKVRKSLDSPIKGSKRPQPATPSGLDSDLSELSSLEDPESPTHHRRPAIPSRSIPERDNNPPPSTGQKASKHKPLSSSMPSRSLISSASFTLGAPPKTPADTSRVRNILSGVLGSGKSVLGRTNSSPNISFSLAAVSLPRETWDRSTLGSCVWVLIDRSGHPTGKRDQGEAYWWPAEVTSQRGAVPVDVKFFGRIRDTAPPKCSLWTPSGDVVRSMLLPSGGMRFTSTNYTLTDGSAALEFSAPAKRPRTDLDDRWKAAADEMIQADAKKNDGLPPRLTSLQSGTTYGRLMDWEEISTDDSISDDEITEVDHPLTPFVDPGPDPMLNIPGEKVFARVNNSRTEYWPAMITGYVPGTASRRRGRYSVMFFDGAKRIVNRALFCTSLDDEFPTCKLGEIQYCAPVDDGQDESDDEEMEDLDRCPSPVPPSSPCTPEEFWSLDLHQQFGFTKEVLQAVLNNSYLPVQPRHDMFMKGGKERAALDKDASLKGVLTSKEVSKLTKLLIRWVLRDLVKAEHVIEDCETATEPDAATDSDPPLEPPPSSLAGSVDFTRGSEEPEEISPAATSTAHHLPIRGCTAYEGLAVREKLDYCTNILVPEAILQILLWRSGSRSSTAVCSVEEEERLHQIGLVLIQQSSDWIGELLRQRDVLGGKGRLRVGKGGNGGVKPALTVEVGTRLRPKLR</sequence>
<keyword evidence="3" id="KW-1185">Reference proteome</keyword>
<feature type="compositionally biased region" description="Low complexity" evidence="1">
    <location>
        <begin position="102"/>
        <end position="113"/>
    </location>
</feature>
<feature type="compositionally biased region" description="Basic residues" evidence="1">
    <location>
        <begin position="37"/>
        <end position="48"/>
    </location>
</feature>
<evidence type="ECO:0000313" key="2">
    <source>
        <dbReference type="EMBL" id="KAF9789711.1"/>
    </source>
</evidence>